<dbReference type="SMART" id="SM01245">
    <property type="entry name" value="Jag_N"/>
    <property type="match status" value="1"/>
</dbReference>
<name>A0A2P8QZR5_9BACT</name>
<dbReference type="EMBL" id="PDHH01000005">
    <property type="protein sequence ID" value="PSM51728.1"/>
    <property type="molecule type" value="Genomic_DNA"/>
</dbReference>
<dbReference type="Gene3D" id="3.30.30.80">
    <property type="entry name" value="probable RNA-binding protein from clostridium symbiosum atcc 14940"/>
    <property type="match status" value="1"/>
</dbReference>
<feature type="compositionally biased region" description="Basic and acidic residues" evidence="1">
    <location>
        <begin position="63"/>
        <end position="95"/>
    </location>
</feature>
<keyword evidence="4" id="KW-1185">Reference proteome</keyword>
<evidence type="ECO:0000313" key="4">
    <source>
        <dbReference type="Proteomes" id="UP000240535"/>
    </source>
</evidence>
<dbReference type="GO" id="GO:0003723">
    <property type="term" value="F:RNA binding"/>
    <property type="evidence" value="ECO:0007669"/>
    <property type="project" value="InterPro"/>
</dbReference>
<dbReference type="PANTHER" id="PTHR35800:SF1">
    <property type="entry name" value="RNA-BINDING PROTEIN KHPB"/>
    <property type="match status" value="1"/>
</dbReference>
<evidence type="ECO:0000256" key="1">
    <source>
        <dbReference type="SAM" id="MobiDB-lite"/>
    </source>
</evidence>
<sequence>MRIEAKNLQEAITKAAEKLGCSVVDLKIDVVQHPSNGIFGFLKKNAIINASFGKDEQKISKTKDVKEKNIKKDSSKKVEKKQQDLTKQEELDTIKKPSRLNRTNNKKSKRKEPVNIELVLSSIDKEIKDLFSKSIFEIEVVEISKFDDRTIYVKLDGEDAALLIGKEGARYKAISTLLYNYLSLKYGLYVRLEISQFYENQEKMIANYLKDIFEKIDNNGKAQTRPLDGILIKIALEQLREAYPEKYIGVRSSKNGKFIVINDKIKKQ</sequence>
<dbReference type="PANTHER" id="PTHR35800">
    <property type="entry name" value="PROTEIN JAG"/>
    <property type="match status" value="1"/>
</dbReference>
<feature type="region of interest" description="Disordered" evidence="1">
    <location>
        <begin position="63"/>
        <end position="108"/>
    </location>
</feature>
<dbReference type="Pfam" id="PF18472">
    <property type="entry name" value="HP1451_C"/>
    <property type="match status" value="1"/>
</dbReference>
<dbReference type="Proteomes" id="UP000240535">
    <property type="component" value="Unassembled WGS sequence"/>
</dbReference>
<evidence type="ECO:0000313" key="3">
    <source>
        <dbReference type="EMBL" id="PSM51728.1"/>
    </source>
</evidence>
<feature type="domain" description="RNA-binding protein KhpB N-terminal" evidence="2">
    <location>
        <begin position="2"/>
        <end position="53"/>
    </location>
</feature>
<dbReference type="InterPro" id="IPR039247">
    <property type="entry name" value="KhpB"/>
</dbReference>
<gene>
    <name evidence="3" type="ORF">CQ405_06250</name>
</gene>
<dbReference type="Gene3D" id="3.30.300.20">
    <property type="match status" value="1"/>
</dbReference>
<organism evidence="3 4">
    <name type="scientific">Campylobacter blaseri</name>
    <dbReference type="NCBI Taxonomy" id="2042961"/>
    <lineage>
        <taxon>Bacteria</taxon>
        <taxon>Pseudomonadati</taxon>
        <taxon>Campylobacterota</taxon>
        <taxon>Epsilonproteobacteria</taxon>
        <taxon>Campylobacterales</taxon>
        <taxon>Campylobacteraceae</taxon>
        <taxon>Campylobacter</taxon>
    </lineage>
</organism>
<accession>A0A2P8QZR5</accession>
<dbReference type="InterPro" id="IPR040977">
    <property type="entry name" value="HP1451_C"/>
</dbReference>
<dbReference type="InterPro" id="IPR038247">
    <property type="entry name" value="Jag_N_dom_sf"/>
</dbReference>
<proteinExistence type="predicted"/>
<dbReference type="AlphaFoldDB" id="A0A2P8QZR5"/>
<feature type="compositionally biased region" description="Basic residues" evidence="1">
    <location>
        <begin position="96"/>
        <end position="108"/>
    </location>
</feature>
<protein>
    <recommendedName>
        <fullName evidence="2">RNA-binding protein KhpB N-terminal domain-containing protein</fullName>
    </recommendedName>
</protein>
<reference evidence="4" key="1">
    <citation type="submission" date="2017-10" db="EMBL/GenBank/DDBJ databases">
        <title>Campylobacter species from seals.</title>
        <authorList>
            <person name="Gilbert M.J."/>
            <person name="Zomer A.L."/>
            <person name="Timmerman A.J."/>
            <person name="Duim B."/>
            <person name="Wagenaar J.A."/>
        </authorList>
    </citation>
    <scope>NUCLEOTIDE SEQUENCE [LARGE SCALE GENOMIC DNA]</scope>
    <source>
        <strain evidence="4">17S00004-5</strain>
    </source>
</reference>
<dbReference type="Gene3D" id="3.30.1370.180">
    <property type="match status" value="1"/>
</dbReference>
<comment type="caution">
    <text evidence="3">The sequence shown here is derived from an EMBL/GenBank/DDBJ whole genome shotgun (WGS) entry which is preliminary data.</text>
</comment>
<dbReference type="Pfam" id="PF14804">
    <property type="entry name" value="Jag_N"/>
    <property type="match status" value="1"/>
</dbReference>
<dbReference type="InterPro" id="IPR015946">
    <property type="entry name" value="KH_dom-like_a/b"/>
</dbReference>
<dbReference type="OrthoDB" id="5329502at2"/>
<dbReference type="InterPro" id="IPR032782">
    <property type="entry name" value="KhpB_N"/>
</dbReference>
<evidence type="ECO:0000259" key="2">
    <source>
        <dbReference type="SMART" id="SM01245"/>
    </source>
</evidence>
<dbReference type="RefSeq" id="WP_106871797.1">
    <property type="nucleotide sequence ID" value="NZ_CP053841.1"/>
</dbReference>